<reference evidence="1" key="1">
    <citation type="submission" date="2021-09" db="EMBL/GenBank/DDBJ databases">
        <title>The genome of Mauremys mutica provides insights into the evolution of semi-aquatic lifestyle.</title>
        <authorList>
            <person name="Gong S."/>
            <person name="Gao Y."/>
        </authorList>
    </citation>
    <scope>NUCLEOTIDE SEQUENCE</scope>
    <source>
        <strain evidence="1">MM-2020</strain>
        <tissue evidence="1">Muscle</tissue>
    </source>
</reference>
<evidence type="ECO:0000313" key="2">
    <source>
        <dbReference type="Proteomes" id="UP000827986"/>
    </source>
</evidence>
<dbReference type="EMBL" id="JAHDVG010000488">
    <property type="protein sequence ID" value="KAH1165170.1"/>
    <property type="molecule type" value="Genomic_DNA"/>
</dbReference>
<dbReference type="Proteomes" id="UP000827986">
    <property type="component" value="Unassembled WGS sequence"/>
</dbReference>
<proteinExistence type="predicted"/>
<evidence type="ECO:0000313" key="1">
    <source>
        <dbReference type="EMBL" id="KAH1165170.1"/>
    </source>
</evidence>
<organism evidence="1 2">
    <name type="scientific">Mauremys mutica</name>
    <name type="common">yellowpond turtle</name>
    <dbReference type="NCBI Taxonomy" id="74926"/>
    <lineage>
        <taxon>Eukaryota</taxon>
        <taxon>Metazoa</taxon>
        <taxon>Chordata</taxon>
        <taxon>Craniata</taxon>
        <taxon>Vertebrata</taxon>
        <taxon>Euteleostomi</taxon>
        <taxon>Archelosauria</taxon>
        <taxon>Testudinata</taxon>
        <taxon>Testudines</taxon>
        <taxon>Cryptodira</taxon>
        <taxon>Durocryptodira</taxon>
        <taxon>Testudinoidea</taxon>
        <taxon>Geoemydidae</taxon>
        <taxon>Geoemydinae</taxon>
        <taxon>Mauremys</taxon>
    </lineage>
</organism>
<accession>A0A9D3WQC6</accession>
<sequence length="125" mass="13115">MPQTVGVGGTLAAQLTAGIHHRAECMAAARYQPSLIVGHPLALLPTWPCSDRSSFQCPDLGYPLQQAQPWGSSVVSLWLVVLAGSEAEFCTGIPRSSGVTRSGNVCGPQLMMAGQCQTGARGYNE</sequence>
<keyword evidence="2" id="KW-1185">Reference proteome</keyword>
<name>A0A9D3WQC6_9SAUR</name>
<comment type="caution">
    <text evidence="1">The sequence shown here is derived from an EMBL/GenBank/DDBJ whole genome shotgun (WGS) entry which is preliminary data.</text>
</comment>
<dbReference type="AlphaFoldDB" id="A0A9D3WQC6"/>
<gene>
    <name evidence="1" type="ORF">KIL84_022729</name>
</gene>
<protein>
    <submittedName>
        <fullName evidence="1">Uncharacterized protein</fullName>
    </submittedName>
</protein>